<organism evidence="1 2">
    <name type="scientific">Mycena metata</name>
    <dbReference type="NCBI Taxonomy" id="1033252"/>
    <lineage>
        <taxon>Eukaryota</taxon>
        <taxon>Fungi</taxon>
        <taxon>Dikarya</taxon>
        <taxon>Basidiomycota</taxon>
        <taxon>Agaricomycotina</taxon>
        <taxon>Agaricomycetes</taxon>
        <taxon>Agaricomycetidae</taxon>
        <taxon>Agaricales</taxon>
        <taxon>Marasmiineae</taxon>
        <taxon>Mycenaceae</taxon>
        <taxon>Mycena</taxon>
    </lineage>
</organism>
<proteinExistence type="predicted"/>
<evidence type="ECO:0000313" key="2">
    <source>
        <dbReference type="Proteomes" id="UP001215598"/>
    </source>
</evidence>
<dbReference type="AlphaFoldDB" id="A0AAD7GJH8"/>
<reference evidence="1" key="1">
    <citation type="submission" date="2023-03" db="EMBL/GenBank/DDBJ databases">
        <title>Massive genome expansion in bonnet fungi (Mycena s.s.) driven by repeated elements and novel gene families across ecological guilds.</title>
        <authorList>
            <consortium name="Lawrence Berkeley National Laboratory"/>
            <person name="Harder C.B."/>
            <person name="Miyauchi S."/>
            <person name="Viragh M."/>
            <person name="Kuo A."/>
            <person name="Thoen E."/>
            <person name="Andreopoulos B."/>
            <person name="Lu D."/>
            <person name="Skrede I."/>
            <person name="Drula E."/>
            <person name="Henrissat B."/>
            <person name="Morin E."/>
            <person name="Kohler A."/>
            <person name="Barry K."/>
            <person name="LaButti K."/>
            <person name="Morin E."/>
            <person name="Salamov A."/>
            <person name="Lipzen A."/>
            <person name="Mereny Z."/>
            <person name="Hegedus B."/>
            <person name="Baldrian P."/>
            <person name="Stursova M."/>
            <person name="Weitz H."/>
            <person name="Taylor A."/>
            <person name="Grigoriev I.V."/>
            <person name="Nagy L.G."/>
            <person name="Martin F."/>
            <person name="Kauserud H."/>
        </authorList>
    </citation>
    <scope>NUCLEOTIDE SEQUENCE</scope>
    <source>
        <strain evidence="1">CBHHK182m</strain>
    </source>
</reference>
<accession>A0AAD7GJH8</accession>
<dbReference type="EMBL" id="JARKIB010000602">
    <property type="protein sequence ID" value="KAJ7697933.1"/>
    <property type="molecule type" value="Genomic_DNA"/>
</dbReference>
<gene>
    <name evidence="1" type="ORF">B0H16DRAFT_1706135</name>
</gene>
<sequence length="309" mass="35846">MILRRVLEYEHAKCTQLAIIDCSARCRYEGYFANAAASEENLFKDHDEQPTKRRKITVPPLGNQVVNAEAIKAILIDWQPYTAGLRDFRNNIFFTIQQLIEAIEYLDGRTEFQKIFFPFKEEFAVTTVRDMYDMERSLNPDGFFHWASYHLNSLLHNAEANFLQACTTFFRATQNYELAFILEEILSMQFRDNMGVMQLLRGGFLATSHDLNGGIYDSTYRNLRDRFAEFDNIDLSTTIGATPPNYMPTFRTRHPASRFDSTVPRERYSGRIYDVHDMVIKNPYARFITSSLVPHVYTTGSSLTNINPE</sequence>
<dbReference type="Proteomes" id="UP001215598">
    <property type="component" value="Unassembled WGS sequence"/>
</dbReference>
<comment type="caution">
    <text evidence="1">The sequence shown here is derived from an EMBL/GenBank/DDBJ whole genome shotgun (WGS) entry which is preliminary data.</text>
</comment>
<evidence type="ECO:0000313" key="1">
    <source>
        <dbReference type="EMBL" id="KAJ7697933.1"/>
    </source>
</evidence>
<keyword evidence="2" id="KW-1185">Reference proteome</keyword>
<name>A0AAD7GJH8_9AGAR</name>
<protein>
    <submittedName>
        <fullName evidence="1">Uncharacterized protein</fullName>
    </submittedName>
</protein>